<name>A0ABW7YER7_STRCE</name>
<evidence type="ECO:0000256" key="1">
    <source>
        <dbReference type="SAM" id="SignalP"/>
    </source>
</evidence>
<reference evidence="2 3" key="1">
    <citation type="submission" date="2024-10" db="EMBL/GenBank/DDBJ databases">
        <title>The Natural Products Discovery Center: Release of the First 8490 Sequenced Strains for Exploring Actinobacteria Biosynthetic Diversity.</title>
        <authorList>
            <person name="Kalkreuter E."/>
            <person name="Kautsar S.A."/>
            <person name="Yang D."/>
            <person name="Bader C.D."/>
            <person name="Teijaro C.N."/>
            <person name="Fluegel L."/>
            <person name="Davis C.M."/>
            <person name="Simpson J.R."/>
            <person name="Lauterbach L."/>
            <person name="Steele A.D."/>
            <person name="Gui C."/>
            <person name="Meng S."/>
            <person name="Li G."/>
            <person name="Viehrig K."/>
            <person name="Ye F."/>
            <person name="Su P."/>
            <person name="Kiefer A.F."/>
            <person name="Nichols A."/>
            <person name="Cepeda A.J."/>
            <person name="Yan W."/>
            <person name="Fan B."/>
            <person name="Jiang Y."/>
            <person name="Adhikari A."/>
            <person name="Zheng C.-J."/>
            <person name="Schuster L."/>
            <person name="Cowan T.M."/>
            <person name="Smanski M.J."/>
            <person name="Chevrette M.G."/>
            <person name="De Carvalho L.P.S."/>
            <person name="Shen B."/>
        </authorList>
    </citation>
    <scope>NUCLEOTIDE SEQUENCE [LARGE SCALE GENOMIC DNA]</scope>
    <source>
        <strain evidence="2 3">NPDC051599</strain>
    </source>
</reference>
<evidence type="ECO:0000313" key="2">
    <source>
        <dbReference type="EMBL" id="MFI5680894.1"/>
    </source>
</evidence>
<organism evidence="2 3">
    <name type="scientific">Streptomyces cellulosae</name>
    <dbReference type="NCBI Taxonomy" id="1968"/>
    <lineage>
        <taxon>Bacteria</taxon>
        <taxon>Bacillati</taxon>
        <taxon>Actinomycetota</taxon>
        <taxon>Actinomycetes</taxon>
        <taxon>Kitasatosporales</taxon>
        <taxon>Streptomycetaceae</taxon>
        <taxon>Streptomyces</taxon>
    </lineage>
</organism>
<evidence type="ECO:0000313" key="3">
    <source>
        <dbReference type="Proteomes" id="UP001612415"/>
    </source>
</evidence>
<accession>A0ABW7YER7</accession>
<sequence length="145" mass="15597">MTFRRNIAAAAVTLPIVLGSLVATIAPASAYASDNCLDSSLCVVFDYNSDLEGASAHFERDNVSNLAGYVFDEYSGDAGYGQPVKNNAASLDNVSPNSYVSIYFNSGYGGSCDSVPPSGLVFRLHNTYNNNASFKFTHDTRCYQF</sequence>
<feature type="chain" id="PRO_5047345948" description="Peptidase inhibitor family I36" evidence="1">
    <location>
        <begin position="33"/>
        <end position="145"/>
    </location>
</feature>
<feature type="signal peptide" evidence="1">
    <location>
        <begin position="1"/>
        <end position="32"/>
    </location>
</feature>
<comment type="caution">
    <text evidence="2">The sequence shown here is derived from an EMBL/GenBank/DDBJ whole genome shotgun (WGS) entry which is preliminary data.</text>
</comment>
<keyword evidence="3" id="KW-1185">Reference proteome</keyword>
<dbReference type="Proteomes" id="UP001612415">
    <property type="component" value="Unassembled WGS sequence"/>
</dbReference>
<keyword evidence="1" id="KW-0732">Signal</keyword>
<proteinExistence type="predicted"/>
<protein>
    <recommendedName>
        <fullName evidence="4">Peptidase inhibitor family I36</fullName>
    </recommendedName>
</protein>
<dbReference type="EMBL" id="JBITDC010000024">
    <property type="protein sequence ID" value="MFI5680894.1"/>
    <property type="molecule type" value="Genomic_DNA"/>
</dbReference>
<dbReference type="RefSeq" id="WP_398661254.1">
    <property type="nucleotide sequence ID" value="NZ_JBITDC010000024.1"/>
</dbReference>
<gene>
    <name evidence="2" type="ORF">ACIA8P_40895</name>
</gene>
<evidence type="ECO:0008006" key="4">
    <source>
        <dbReference type="Google" id="ProtNLM"/>
    </source>
</evidence>